<dbReference type="InterPro" id="IPR045424">
    <property type="entry name" value="DUF6509"/>
</dbReference>
<dbReference type="KEGG" id="pdu:PDUR_26775"/>
<dbReference type="Proteomes" id="UP000029409">
    <property type="component" value="Chromosome"/>
</dbReference>
<name>A0A089J1L2_PAEDU</name>
<protein>
    <submittedName>
        <fullName evidence="1">Pullulanase</fullName>
    </submittedName>
</protein>
<dbReference type="AlphaFoldDB" id="A0A089J1L2"/>
<proteinExistence type="predicted"/>
<reference evidence="1 2" key="1">
    <citation type="submission" date="2014-08" db="EMBL/GenBank/DDBJ databases">
        <title>Comparative genomics of the Paenibacillus odorifer group.</title>
        <authorList>
            <person name="den Bakker H.C."/>
            <person name="Tsai Y.-C."/>
            <person name="Martin N."/>
            <person name="Korlach J."/>
            <person name="Wiedmann M."/>
        </authorList>
    </citation>
    <scope>NUCLEOTIDE SEQUENCE [LARGE SCALE GENOMIC DNA]</scope>
    <source>
        <strain evidence="1 2">DSM 1735</strain>
    </source>
</reference>
<dbReference type="RefSeq" id="WP_042208746.1">
    <property type="nucleotide sequence ID" value="NZ_CP009288.1"/>
</dbReference>
<evidence type="ECO:0000313" key="2">
    <source>
        <dbReference type="Proteomes" id="UP000029409"/>
    </source>
</evidence>
<organism evidence="1 2">
    <name type="scientific">Paenibacillus durus</name>
    <name type="common">Paenibacillus azotofixans</name>
    <dbReference type="NCBI Taxonomy" id="44251"/>
    <lineage>
        <taxon>Bacteria</taxon>
        <taxon>Bacillati</taxon>
        <taxon>Bacillota</taxon>
        <taxon>Bacilli</taxon>
        <taxon>Bacillales</taxon>
        <taxon>Paenibacillaceae</taxon>
        <taxon>Paenibacillus</taxon>
    </lineage>
</organism>
<sequence length="96" mass="10929">MLAILGYTVEQIRDPFGIIAGTRYEFVINLEIAEEDELYSENGVSVRAVVKEADGEVSVVTYDVMETTTHRILEFDLEDDEEEELAAFCKEHLPEE</sequence>
<accession>A0A089J1L2</accession>
<dbReference type="OrthoDB" id="2736409at2"/>
<gene>
    <name evidence="1" type="ORF">PDUR_26775</name>
</gene>
<dbReference type="Pfam" id="PF20119">
    <property type="entry name" value="DUF6509"/>
    <property type="match status" value="1"/>
</dbReference>
<dbReference type="STRING" id="44251.PDUR_26775"/>
<evidence type="ECO:0000313" key="1">
    <source>
        <dbReference type="EMBL" id="AIQ15074.1"/>
    </source>
</evidence>
<dbReference type="EMBL" id="CP009288">
    <property type="protein sequence ID" value="AIQ15074.1"/>
    <property type="molecule type" value="Genomic_DNA"/>
</dbReference>
<keyword evidence="2" id="KW-1185">Reference proteome</keyword>
<dbReference type="eggNOG" id="ENOG5032Z6A">
    <property type="taxonomic scope" value="Bacteria"/>
</dbReference>